<organism evidence="1 2">
    <name type="scientific">Prosthecobacter debontii</name>
    <dbReference type="NCBI Taxonomy" id="48467"/>
    <lineage>
        <taxon>Bacteria</taxon>
        <taxon>Pseudomonadati</taxon>
        <taxon>Verrucomicrobiota</taxon>
        <taxon>Verrucomicrobiia</taxon>
        <taxon>Verrucomicrobiales</taxon>
        <taxon>Verrucomicrobiaceae</taxon>
        <taxon>Prosthecobacter</taxon>
    </lineage>
</organism>
<reference evidence="2" key="1">
    <citation type="submission" date="2017-02" db="EMBL/GenBank/DDBJ databases">
        <authorList>
            <person name="Varghese N."/>
            <person name="Submissions S."/>
        </authorList>
    </citation>
    <scope>NUCLEOTIDE SEQUENCE [LARGE SCALE GENOMIC DNA]</scope>
    <source>
        <strain evidence="2">ATCC 700200</strain>
    </source>
</reference>
<keyword evidence="2" id="KW-1185">Reference proteome</keyword>
<dbReference type="STRING" id="48467.SAMN02745166_05131"/>
<evidence type="ECO:0000313" key="1">
    <source>
        <dbReference type="EMBL" id="SKB09297.1"/>
    </source>
</evidence>
<name>A0A1T4Z5E6_9BACT</name>
<dbReference type="Proteomes" id="UP000190774">
    <property type="component" value="Unassembled WGS sequence"/>
</dbReference>
<evidence type="ECO:0000313" key="2">
    <source>
        <dbReference type="Proteomes" id="UP000190774"/>
    </source>
</evidence>
<proteinExistence type="predicted"/>
<feature type="non-terminal residue" evidence="1">
    <location>
        <position position="230"/>
    </location>
</feature>
<sequence length="230" mass="25627">MTLPPQCLVTVRRSPALSRLRASQLRRWLALLLLFITPLSTTPQLSAVSIRAAEFDPGTGTIYIQYEDWNENGQFDEGDELSWEYPGYDNDSDGDGVMDLREQAWGTNIYNPDSDFDGITDGDELDLLGGPNEGYHPLMWDSNSDGYSDYDQFHSFYAVNYAALGAGSSYYDWDGDGVHNPEDSNPLDSTLWDDWDGDGNNGLPYDGLGDSDGDGVYDLYDSHLTDPSVW</sequence>
<gene>
    <name evidence="1" type="ORF">SAMN02745166_05131</name>
</gene>
<dbReference type="EMBL" id="FUYE01000037">
    <property type="protein sequence ID" value="SKB09297.1"/>
    <property type="molecule type" value="Genomic_DNA"/>
</dbReference>
<protein>
    <submittedName>
        <fullName evidence="1">Uncharacterized protein</fullName>
    </submittedName>
</protein>
<dbReference type="AlphaFoldDB" id="A0A1T4Z5E6"/>
<accession>A0A1T4Z5E6</accession>